<dbReference type="AlphaFoldDB" id="A0A8I1ECG5"/>
<organism evidence="1 2">
    <name type="scientific">Pseudomonas putida</name>
    <name type="common">Arthrobacter siderocapsulatus</name>
    <dbReference type="NCBI Taxonomy" id="303"/>
    <lineage>
        <taxon>Bacteria</taxon>
        <taxon>Pseudomonadati</taxon>
        <taxon>Pseudomonadota</taxon>
        <taxon>Gammaproteobacteria</taxon>
        <taxon>Pseudomonadales</taxon>
        <taxon>Pseudomonadaceae</taxon>
        <taxon>Pseudomonas</taxon>
    </lineage>
</organism>
<dbReference type="RefSeq" id="WP_198746346.1">
    <property type="nucleotide sequence ID" value="NZ_JAEHTE010000001.1"/>
</dbReference>
<name>A0A8I1ECG5_PSEPU</name>
<protein>
    <submittedName>
        <fullName evidence="1">Uncharacterized protein</fullName>
    </submittedName>
</protein>
<gene>
    <name evidence="1" type="ORF">JEU22_02335</name>
</gene>
<accession>A0A8I1ECG5</accession>
<dbReference type="Proteomes" id="UP000637061">
    <property type="component" value="Unassembled WGS sequence"/>
</dbReference>
<evidence type="ECO:0000313" key="1">
    <source>
        <dbReference type="EMBL" id="MBI6882738.1"/>
    </source>
</evidence>
<comment type="caution">
    <text evidence="1">The sequence shown here is derived from an EMBL/GenBank/DDBJ whole genome shotgun (WGS) entry which is preliminary data.</text>
</comment>
<sequence>MRQSKKISIKRWSNYCKLQRTISMLKKDYPNPTGYLRPYYYEDFSELDANDPGLKKFVKLLGENRWLEFRRMDDLVSAIKEAFSLNIESKGISGYDQKTCDAVDSLMRMQKKQGAWLHLDRFFNHVTGMPLSKIFEKSIFAYDKEDPGLDGDLCYSVSVRLLEGVEKKPSTPPVRYAAIASSPYILTKMITEACQIALDSRHDVTRVYSVVFVKNGNPICSIQLSGRIDENQERELDFHTLRWEGRDSEMMKAIYKIAPESLQLKLKSEYVSDELGL</sequence>
<dbReference type="EMBL" id="JAEHTE010000001">
    <property type="protein sequence ID" value="MBI6882738.1"/>
    <property type="molecule type" value="Genomic_DNA"/>
</dbReference>
<reference evidence="1" key="1">
    <citation type="submission" date="2020-12" db="EMBL/GenBank/DDBJ databases">
        <title>Enhanced detection system for hospital associated transmission using whole genome sequencing surveillance.</title>
        <authorList>
            <person name="Harrison L.H."/>
            <person name="Van Tyne D."/>
            <person name="Marsh J.W."/>
            <person name="Griffith M.P."/>
            <person name="Snyder D.J."/>
            <person name="Cooper V.S."/>
            <person name="Mustapha M."/>
        </authorList>
    </citation>
    <scope>NUCLEOTIDE SEQUENCE</scope>
    <source>
        <strain evidence="1">PSB00042</strain>
    </source>
</reference>
<proteinExistence type="predicted"/>
<evidence type="ECO:0000313" key="2">
    <source>
        <dbReference type="Proteomes" id="UP000637061"/>
    </source>
</evidence>